<gene>
    <name evidence="7" type="ORF">FE374_03295</name>
</gene>
<keyword evidence="7" id="KW-0456">Lyase</keyword>
<evidence type="ECO:0000256" key="4">
    <source>
        <dbReference type="PIRSR" id="PIRSR015582-1"/>
    </source>
</evidence>
<name>A0A5B8BZU4_9MICO</name>
<feature type="domain" description="HpcH/HpaI aldolase/citrate lyase" evidence="6">
    <location>
        <begin position="13"/>
        <end position="227"/>
    </location>
</feature>
<sequence>MSAANRSRGLHAWLFVPADDERKVSRMGTRGANVVILDLEDAVPEGRKAAARRLAAEAIAGRTGGGPALAVRINATDMAEADLDATVAEGLDFVIWPHCESGAALVELDEQLTRLERSRGLPPRAVGVVALIESPRGVLELTEIAEAPRVVGLALGSEDLALELGVAATRQSLDLPVRQLALVAAAAGHMGIGLDTSLGNYVDLDALTASAKRSRDAGLTGALCIHPRQVGVINAVFGEGDIEWARAVIAAWDANGRQGVTSADGRMVDRPVAERAAAILAAAAAVGPDAALVASRDGGVS</sequence>
<reference evidence="7 8" key="1">
    <citation type="submission" date="2019-05" db="EMBL/GenBank/DDBJ databases">
        <title>Georgenia *** sp. nov., and Georgenia *** sp. nov., isolated from the intestinal contents of plateau pika (Ochotona curzoniae) in the Qinghai-Tibet plateau of China.</title>
        <authorList>
            <person name="Tian Z."/>
        </authorList>
    </citation>
    <scope>NUCLEOTIDE SEQUENCE [LARGE SCALE GENOMIC DNA]</scope>
    <source>
        <strain evidence="7 8">Z443</strain>
    </source>
</reference>
<dbReference type="Proteomes" id="UP000314616">
    <property type="component" value="Chromosome"/>
</dbReference>
<keyword evidence="2 5" id="KW-0479">Metal-binding</keyword>
<evidence type="ECO:0000256" key="5">
    <source>
        <dbReference type="PIRSR" id="PIRSR015582-2"/>
    </source>
</evidence>
<keyword evidence="3 5" id="KW-0460">Magnesium</keyword>
<dbReference type="Gene3D" id="3.20.20.60">
    <property type="entry name" value="Phosphoenolpyruvate-binding domains"/>
    <property type="match status" value="1"/>
</dbReference>
<feature type="binding site" evidence="5">
    <location>
        <position position="159"/>
    </location>
    <ligand>
        <name>Mg(2+)</name>
        <dbReference type="ChEBI" id="CHEBI:18420"/>
    </ligand>
</feature>
<dbReference type="OrthoDB" id="5172636at2"/>
<dbReference type="PIRSF" id="PIRSF015582">
    <property type="entry name" value="Cit_lyase_B"/>
    <property type="match status" value="1"/>
</dbReference>
<proteinExistence type="predicted"/>
<evidence type="ECO:0000256" key="2">
    <source>
        <dbReference type="ARBA" id="ARBA00022723"/>
    </source>
</evidence>
<dbReference type="SUPFAM" id="SSF51621">
    <property type="entry name" value="Phosphoenolpyruvate/pyruvate domain"/>
    <property type="match status" value="1"/>
</dbReference>
<feature type="binding site" evidence="5">
    <location>
        <position position="133"/>
    </location>
    <ligand>
        <name>Mg(2+)</name>
        <dbReference type="ChEBI" id="CHEBI:18420"/>
    </ligand>
</feature>
<evidence type="ECO:0000313" key="7">
    <source>
        <dbReference type="EMBL" id="QDC23783.1"/>
    </source>
</evidence>
<feature type="binding site" evidence="4">
    <location>
        <position position="133"/>
    </location>
    <ligand>
        <name>substrate</name>
    </ligand>
</feature>
<dbReference type="GO" id="GO:0000287">
    <property type="term" value="F:magnesium ion binding"/>
    <property type="evidence" value="ECO:0007669"/>
    <property type="project" value="TreeGrafter"/>
</dbReference>
<dbReference type="Pfam" id="PF03328">
    <property type="entry name" value="HpcH_HpaI"/>
    <property type="match status" value="1"/>
</dbReference>
<evidence type="ECO:0000256" key="1">
    <source>
        <dbReference type="ARBA" id="ARBA00001946"/>
    </source>
</evidence>
<dbReference type="InterPro" id="IPR011206">
    <property type="entry name" value="Citrate_lyase_beta/mcl1/mcl2"/>
</dbReference>
<dbReference type="InterPro" id="IPR005000">
    <property type="entry name" value="Aldolase/citrate-lyase_domain"/>
</dbReference>
<dbReference type="InterPro" id="IPR015813">
    <property type="entry name" value="Pyrv/PenolPyrv_kinase-like_dom"/>
</dbReference>
<dbReference type="GO" id="GO:0006107">
    <property type="term" value="P:oxaloacetate metabolic process"/>
    <property type="evidence" value="ECO:0007669"/>
    <property type="project" value="TreeGrafter"/>
</dbReference>
<protein>
    <submittedName>
        <fullName evidence="7">CoA ester lyase</fullName>
    </submittedName>
</protein>
<evidence type="ECO:0000313" key="8">
    <source>
        <dbReference type="Proteomes" id="UP000314616"/>
    </source>
</evidence>
<dbReference type="InterPro" id="IPR040442">
    <property type="entry name" value="Pyrv_kinase-like_dom_sf"/>
</dbReference>
<comment type="cofactor">
    <cofactor evidence="1">
        <name>Mg(2+)</name>
        <dbReference type="ChEBI" id="CHEBI:18420"/>
    </cofactor>
</comment>
<accession>A0A5B8BZU4</accession>
<dbReference type="KEGG" id="gyu:FE374_03295"/>
<dbReference type="GO" id="GO:0016829">
    <property type="term" value="F:lyase activity"/>
    <property type="evidence" value="ECO:0007669"/>
    <property type="project" value="UniProtKB-KW"/>
</dbReference>
<evidence type="ECO:0000256" key="3">
    <source>
        <dbReference type="ARBA" id="ARBA00022842"/>
    </source>
</evidence>
<organism evidence="7 8">
    <name type="scientific">Georgenia yuyongxinii</name>
    <dbReference type="NCBI Taxonomy" id="2589797"/>
    <lineage>
        <taxon>Bacteria</taxon>
        <taxon>Bacillati</taxon>
        <taxon>Actinomycetota</taxon>
        <taxon>Actinomycetes</taxon>
        <taxon>Micrococcales</taxon>
        <taxon>Bogoriellaceae</taxon>
        <taxon>Georgenia</taxon>
    </lineage>
</organism>
<dbReference type="RefSeq" id="WP_139927225.1">
    <property type="nucleotide sequence ID" value="NZ_CP040915.1"/>
</dbReference>
<dbReference type="PANTHER" id="PTHR32308">
    <property type="entry name" value="LYASE BETA SUBUNIT, PUTATIVE (AFU_ORTHOLOGUE AFUA_4G13030)-RELATED"/>
    <property type="match status" value="1"/>
</dbReference>
<feature type="binding site" evidence="4">
    <location>
        <position position="72"/>
    </location>
    <ligand>
        <name>substrate</name>
    </ligand>
</feature>
<dbReference type="EMBL" id="CP040915">
    <property type="protein sequence ID" value="QDC23783.1"/>
    <property type="molecule type" value="Genomic_DNA"/>
</dbReference>
<dbReference type="PANTHER" id="PTHR32308:SF0">
    <property type="entry name" value="HPCH_HPAI ALDOLASE_CITRATE LYASE DOMAIN-CONTAINING PROTEIN"/>
    <property type="match status" value="1"/>
</dbReference>
<evidence type="ECO:0000259" key="6">
    <source>
        <dbReference type="Pfam" id="PF03328"/>
    </source>
</evidence>
<dbReference type="AlphaFoldDB" id="A0A5B8BZU4"/>